<feature type="compositionally biased region" description="Low complexity" evidence="6">
    <location>
        <begin position="16"/>
        <end position="35"/>
    </location>
</feature>
<feature type="region of interest" description="Disordered" evidence="6">
    <location>
        <begin position="1"/>
        <end position="73"/>
    </location>
</feature>
<dbReference type="GO" id="GO:0008270">
    <property type="term" value="F:zinc ion binding"/>
    <property type="evidence" value="ECO:0007669"/>
    <property type="project" value="UniProtKB-KW"/>
</dbReference>
<keyword evidence="2 5" id="KW-0863">Zinc-finger</keyword>
<dbReference type="InterPro" id="IPR001965">
    <property type="entry name" value="Znf_PHD"/>
</dbReference>
<feature type="compositionally biased region" description="Polar residues" evidence="6">
    <location>
        <begin position="426"/>
        <end position="440"/>
    </location>
</feature>
<feature type="compositionally biased region" description="Basic and acidic residues" evidence="6">
    <location>
        <begin position="366"/>
        <end position="377"/>
    </location>
</feature>
<sequence>MNSEQHTHGYTDWRIPSPSQTPTSTTFSSGVFVTPKTNSFPSHFQEAFSTPQPNGHQTPLQTPNSFGSHFTSTARPAYSYSQDKPRFDDPSFHRNHAIIDSSLQLPPVEESRRLSSSPNTSQPPKSTESSQFPSEAFEDLAIHKMNPTQMQTPPPTRDSSRRKAQQAYAAALNTPTIASRRTVTASPAQANYANPVQTQASPFALTNLQFSPDMYQFSNTGPATAPVYGQQRAAWAQTDGLSTMNIDWSSTFGHPFAAASQQSAQQMAWQDLSSHPNVGTAVQHTVTTAQNSPVWTQGHASQPPYTQINKTVHESPVTTGVDPSLLMSFSDPIADNVSTASKAASNAVSSSFPIQGRQPYEQQSQELKRDLDAEQARKSRQNPRNSTSSALATLKGTVRPGLGRANTVGGFKSSGRGAFSAGEQIARTSSPLKRQSQGSLASIPERRKSQRRSVVLTVDENGRASTETKIISDTNFSEPRQKYPSLWDDDSSESDSDDDVAVKSSRHSSLTFAPAHDRPFKAPRPTSKDVSTIPRSSSASSNYALWPSQATSQASSSRMSWGSGHSTRHSGSISSSIHGDALNENESRPESLSGDAHAALREAMEGRARKQESNNPQRMLDVQNKRWARLSADMNLGVNLFQQPNNISPTTIPDSDLTPSTDRQSTMSSDMTRCICGTAADAGDQLMVQCESCSYWLHVRCIGINESQLPPVYVCVFCTGQTPVVRGGRIREPVRTANPFASPLAQKTGRRL</sequence>
<dbReference type="AlphaFoldDB" id="A0A6A6GXI6"/>
<dbReference type="InterPro" id="IPR019786">
    <property type="entry name" value="Zinc_finger_PHD-type_CS"/>
</dbReference>
<feature type="compositionally biased region" description="Polar residues" evidence="6">
    <location>
        <begin position="466"/>
        <end position="478"/>
    </location>
</feature>
<dbReference type="Gene3D" id="3.30.40.10">
    <property type="entry name" value="Zinc/RING finger domain, C3HC4 (zinc finger)"/>
    <property type="match status" value="1"/>
</dbReference>
<reference evidence="8" key="1">
    <citation type="journal article" date="2020" name="Stud. Mycol.">
        <title>101 Dothideomycetes genomes: a test case for predicting lifestyles and emergence of pathogens.</title>
        <authorList>
            <person name="Haridas S."/>
            <person name="Albert R."/>
            <person name="Binder M."/>
            <person name="Bloem J."/>
            <person name="Labutti K."/>
            <person name="Salamov A."/>
            <person name="Andreopoulos B."/>
            <person name="Baker S."/>
            <person name="Barry K."/>
            <person name="Bills G."/>
            <person name="Bluhm B."/>
            <person name="Cannon C."/>
            <person name="Castanera R."/>
            <person name="Culley D."/>
            <person name="Daum C."/>
            <person name="Ezra D."/>
            <person name="Gonzalez J."/>
            <person name="Henrissat B."/>
            <person name="Kuo A."/>
            <person name="Liang C."/>
            <person name="Lipzen A."/>
            <person name="Lutzoni F."/>
            <person name="Magnuson J."/>
            <person name="Mondo S."/>
            <person name="Nolan M."/>
            <person name="Ohm R."/>
            <person name="Pangilinan J."/>
            <person name="Park H.-J."/>
            <person name="Ramirez L."/>
            <person name="Alfaro M."/>
            <person name="Sun H."/>
            <person name="Tritt A."/>
            <person name="Yoshinaga Y."/>
            <person name="Zwiers L.-H."/>
            <person name="Turgeon B."/>
            <person name="Goodwin S."/>
            <person name="Spatafora J."/>
            <person name="Crous P."/>
            <person name="Grigoriev I."/>
        </authorList>
    </citation>
    <scope>NUCLEOTIDE SEQUENCE</scope>
    <source>
        <strain evidence="8">Tuck. ex Michener</strain>
    </source>
</reference>
<feature type="region of interest" description="Disordered" evidence="6">
    <location>
        <begin position="349"/>
        <end position="453"/>
    </location>
</feature>
<organism evidence="8 9">
    <name type="scientific">Viridothelium virens</name>
    <name type="common">Speckled blister lichen</name>
    <name type="synonym">Trypethelium virens</name>
    <dbReference type="NCBI Taxonomy" id="1048519"/>
    <lineage>
        <taxon>Eukaryota</taxon>
        <taxon>Fungi</taxon>
        <taxon>Dikarya</taxon>
        <taxon>Ascomycota</taxon>
        <taxon>Pezizomycotina</taxon>
        <taxon>Dothideomycetes</taxon>
        <taxon>Dothideomycetes incertae sedis</taxon>
        <taxon>Trypetheliales</taxon>
        <taxon>Trypetheliaceae</taxon>
        <taxon>Viridothelium</taxon>
    </lineage>
</organism>
<feature type="compositionally biased region" description="Acidic residues" evidence="6">
    <location>
        <begin position="487"/>
        <end position="499"/>
    </location>
</feature>
<feature type="compositionally biased region" description="Polar residues" evidence="6">
    <location>
        <begin position="114"/>
        <end position="133"/>
    </location>
</feature>
<dbReference type="InterPro" id="IPR019787">
    <property type="entry name" value="Znf_PHD-finger"/>
</dbReference>
<feature type="region of interest" description="Disordered" evidence="6">
    <location>
        <begin position="644"/>
        <end position="667"/>
    </location>
</feature>
<proteinExistence type="predicted"/>
<evidence type="ECO:0000259" key="7">
    <source>
        <dbReference type="PROSITE" id="PS50016"/>
    </source>
</evidence>
<evidence type="ECO:0000313" key="8">
    <source>
        <dbReference type="EMBL" id="KAF2230427.1"/>
    </source>
</evidence>
<feature type="compositionally biased region" description="Basic and acidic residues" evidence="6">
    <location>
        <begin position="1"/>
        <end position="11"/>
    </location>
</feature>
<dbReference type="Pfam" id="PF20826">
    <property type="entry name" value="PHD_5"/>
    <property type="match status" value="1"/>
</dbReference>
<feature type="domain" description="PHD-type" evidence="7">
    <location>
        <begin position="671"/>
        <end position="721"/>
    </location>
</feature>
<dbReference type="InterPro" id="IPR013083">
    <property type="entry name" value="Znf_RING/FYVE/PHD"/>
</dbReference>
<dbReference type="PROSITE" id="PS50016">
    <property type="entry name" value="ZF_PHD_2"/>
    <property type="match status" value="1"/>
</dbReference>
<feature type="compositionally biased region" description="Polar residues" evidence="6">
    <location>
        <begin position="528"/>
        <end position="551"/>
    </location>
</feature>
<feature type="region of interest" description="Disordered" evidence="6">
    <location>
        <begin position="146"/>
        <end position="179"/>
    </location>
</feature>
<feature type="compositionally biased region" description="Polar residues" evidence="6">
    <location>
        <begin position="36"/>
        <end position="73"/>
    </location>
</feature>
<dbReference type="GO" id="GO:0006325">
    <property type="term" value="P:chromatin organization"/>
    <property type="evidence" value="ECO:0007669"/>
    <property type="project" value="UniProtKB-KW"/>
</dbReference>
<keyword evidence="9" id="KW-1185">Reference proteome</keyword>
<evidence type="ECO:0000313" key="9">
    <source>
        <dbReference type="Proteomes" id="UP000800092"/>
    </source>
</evidence>
<dbReference type="EMBL" id="ML991841">
    <property type="protein sequence ID" value="KAF2230427.1"/>
    <property type="molecule type" value="Genomic_DNA"/>
</dbReference>
<dbReference type="PANTHER" id="PTHR46462:SF3">
    <property type="entry name" value="UPSET, ISOFORM A"/>
    <property type="match status" value="1"/>
</dbReference>
<feature type="region of interest" description="Disordered" evidence="6">
    <location>
        <begin position="99"/>
        <end position="133"/>
    </location>
</feature>
<keyword evidence="4" id="KW-0156">Chromatin regulator</keyword>
<dbReference type="OrthoDB" id="436852at2759"/>
<dbReference type="Proteomes" id="UP000800092">
    <property type="component" value="Unassembled WGS sequence"/>
</dbReference>
<evidence type="ECO:0000256" key="4">
    <source>
        <dbReference type="ARBA" id="ARBA00022853"/>
    </source>
</evidence>
<keyword evidence="1" id="KW-0479">Metal-binding</keyword>
<dbReference type="InterPro" id="IPR011011">
    <property type="entry name" value="Znf_FYVE_PHD"/>
</dbReference>
<evidence type="ECO:0000256" key="1">
    <source>
        <dbReference type="ARBA" id="ARBA00022723"/>
    </source>
</evidence>
<dbReference type="PROSITE" id="PS01359">
    <property type="entry name" value="ZF_PHD_1"/>
    <property type="match status" value="1"/>
</dbReference>
<evidence type="ECO:0000256" key="3">
    <source>
        <dbReference type="ARBA" id="ARBA00022833"/>
    </source>
</evidence>
<name>A0A6A6GXI6_VIRVR</name>
<evidence type="ECO:0000256" key="5">
    <source>
        <dbReference type="PROSITE-ProRule" id="PRU00146"/>
    </source>
</evidence>
<feature type="compositionally biased region" description="Low complexity" evidence="6">
    <location>
        <begin position="552"/>
        <end position="579"/>
    </location>
</feature>
<dbReference type="SMART" id="SM00249">
    <property type="entry name" value="PHD"/>
    <property type="match status" value="1"/>
</dbReference>
<keyword evidence="3" id="KW-0862">Zinc</keyword>
<protein>
    <recommendedName>
        <fullName evidence="7">PHD-type domain-containing protein</fullName>
    </recommendedName>
</protein>
<gene>
    <name evidence="8" type="ORF">EV356DRAFT_341517</name>
</gene>
<dbReference type="SUPFAM" id="SSF57903">
    <property type="entry name" value="FYVE/PHD zinc finger"/>
    <property type="match status" value="1"/>
</dbReference>
<feature type="region of interest" description="Disordered" evidence="6">
    <location>
        <begin position="466"/>
        <end position="595"/>
    </location>
</feature>
<accession>A0A6A6GXI6</accession>
<dbReference type="PANTHER" id="PTHR46462">
    <property type="entry name" value="UPSET, ISOFORM A"/>
    <property type="match status" value="1"/>
</dbReference>
<feature type="compositionally biased region" description="Polar residues" evidence="6">
    <location>
        <begin position="382"/>
        <end position="391"/>
    </location>
</feature>
<evidence type="ECO:0000256" key="6">
    <source>
        <dbReference type="SAM" id="MobiDB-lite"/>
    </source>
</evidence>
<evidence type="ECO:0000256" key="2">
    <source>
        <dbReference type="ARBA" id="ARBA00022771"/>
    </source>
</evidence>